<feature type="binding site" evidence="17">
    <location>
        <position position="216"/>
    </location>
    <ligand>
        <name>NADP(+)</name>
        <dbReference type="ChEBI" id="CHEBI:58349"/>
    </ligand>
</feature>
<evidence type="ECO:0000256" key="5">
    <source>
        <dbReference type="ARBA" id="ARBA00007417"/>
    </source>
</evidence>
<dbReference type="Gene3D" id="3.40.430.10">
    <property type="entry name" value="Dihydrofolate Reductase, subunit A"/>
    <property type="match status" value="1"/>
</dbReference>
<comment type="catalytic activity">
    <reaction evidence="14 15">
        <text>2,5-diamino-6-hydroxy-4-(5-phosphoribosylamino)-pyrimidine + H2O + H(+) = 5-amino-6-(5-phospho-D-ribosylamino)uracil + NH4(+)</text>
        <dbReference type="Rhea" id="RHEA:21868"/>
        <dbReference type="ChEBI" id="CHEBI:15377"/>
        <dbReference type="ChEBI" id="CHEBI:15378"/>
        <dbReference type="ChEBI" id="CHEBI:28938"/>
        <dbReference type="ChEBI" id="CHEBI:58453"/>
        <dbReference type="ChEBI" id="CHEBI:58614"/>
        <dbReference type="EC" id="3.5.4.26"/>
    </reaction>
</comment>
<comment type="cofactor">
    <cofactor evidence="15 18">
        <name>Zn(2+)</name>
        <dbReference type="ChEBI" id="CHEBI:29105"/>
    </cofactor>
    <text evidence="15 18">Binds 1 zinc ion.</text>
</comment>
<dbReference type="AlphaFoldDB" id="A0A134CKJ4"/>
<dbReference type="InterPro" id="IPR011549">
    <property type="entry name" value="RibD_C"/>
</dbReference>
<evidence type="ECO:0000256" key="8">
    <source>
        <dbReference type="ARBA" id="ARBA00022801"/>
    </source>
</evidence>
<dbReference type="EMBL" id="LSDT01000008">
    <property type="protein sequence ID" value="KXB92715.1"/>
    <property type="molecule type" value="Genomic_DNA"/>
</dbReference>
<dbReference type="GO" id="GO:0008270">
    <property type="term" value="F:zinc ion binding"/>
    <property type="evidence" value="ECO:0007669"/>
    <property type="project" value="InterPro"/>
</dbReference>
<dbReference type="PANTHER" id="PTHR38011">
    <property type="entry name" value="DIHYDROFOLATE REDUCTASE FAMILY PROTEIN (AFU_ORTHOLOGUE AFUA_8G06820)"/>
    <property type="match status" value="1"/>
</dbReference>
<feature type="binding site" evidence="17">
    <location>
        <begin position="316"/>
        <end position="322"/>
    </location>
    <ligand>
        <name>NADP(+)</name>
        <dbReference type="ChEBI" id="CHEBI:58349"/>
    </ligand>
</feature>
<comment type="pathway">
    <text evidence="3 15">Cofactor biosynthesis; riboflavin biosynthesis; 5-amino-6-(D-ribitylamino)uracil from GTP: step 3/4.</text>
</comment>
<dbReference type="InterPro" id="IPR016192">
    <property type="entry name" value="APOBEC/CMP_deaminase_Zn-bd"/>
</dbReference>
<dbReference type="GO" id="GO:0008703">
    <property type="term" value="F:5-amino-6-(5-phosphoribosylamino)uracil reductase activity"/>
    <property type="evidence" value="ECO:0007669"/>
    <property type="project" value="UniProtKB-EC"/>
</dbReference>
<keyword evidence="10 15" id="KW-0521">NADP</keyword>
<dbReference type="Pfam" id="PF01872">
    <property type="entry name" value="RibD_C"/>
    <property type="match status" value="1"/>
</dbReference>
<dbReference type="InterPro" id="IPR016193">
    <property type="entry name" value="Cytidine_deaminase-like"/>
</dbReference>
<dbReference type="EC" id="1.1.1.193" evidence="15"/>
<evidence type="ECO:0000256" key="10">
    <source>
        <dbReference type="ARBA" id="ARBA00022857"/>
    </source>
</evidence>
<keyword evidence="9 15" id="KW-0862">Zinc</keyword>
<feature type="active site" description="Proton donor" evidence="16">
    <location>
        <position position="68"/>
    </location>
</feature>
<feature type="binding site" evidence="18">
    <location>
        <position position="91"/>
    </location>
    <ligand>
        <name>Zn(2+)</name>
        <dbReference type="ChEBI" id="CHEBI:29105"/>
        <note>catalytic</note>
    </ligand>
</feature>
<feature type="binding site" evidence="18">
    <location>
        <position position="66"/>
    </location>
    <ligand>
        <name>Zn(2+)</name>
        <dbReference type="ChEBI" id="CHEBI:29105"/>
        <note>catalytic</note>
    </ligand>
</feature>
<keyword evidence="12" id="KW-0511">Multifunctional enzyme</keyword>
<dbReference type="PANTHER" id="PTHR38011:SF7">
    <property type="entry name" value="2,5-DIAMINO-6-RIBOSYLAMINO-4(3H)-PYRIMIDINONE 5'-PHOSPHATE REDUCTASE"/>
    <property type="match status" value="1"/>
</dbReference>
<comment type="similarity">
    <text evidence="4 15">In the N-terminal section; belongs to the cytidine and deoxycytidylate deaminase family.</text>
</comment>
<dbReference type="SUPFAM" id="SSF53597">
    <property type="entry name" value="Dihydrofolate reductase-like"/>
    <property type="match status" value="1"/>
</dbReference>
<dbReference type="PATRIC" id="fig|1588748.3.peg.367"/>
<dbReference type="GO" id="GO:0009231">
    <property type="term" value="P:riboflavin biosynthetic process"/>
    <property type="evidence" value="ECO:0007669"/>
    <property type="project" value="UniProtKB-UniPathway"/>
</dbReference>
<evidence type="ECO:0000259" key="19">
    <source>
        <dbReference type="PROSITE" id="PS51747"/>
    </source>
</evidence>
<evidence type="ECO:0000313" key="20">
    <source>
        <dbReference type="EMBL" id="KXB92715.1"/>
    </source>
</evidence>
<keyword evidence="21" id="KW-1185">Reference proteome</keyword>
<evidence type="ECO:0000256" key="1">
    <source>
        <dbReference type="ARBA" id="ARBA00002151"/>
    </source>
</evidence>
<evidence type="ECO:0000256" key="17">
    <source>
        <dbReference type="PIRSR" id="PIRSR006769-2"/>
    </source>
</evidence>
<feature type="domain" description="CMP/dCMP-type deaminase" evidence="19">
    <location>
        <begin position="17"/>
        <end position="139"/>
    </location>
</feature>
<evidence type="ECO:0000256" key="16">
    <source>
        <dbReference type="PIRSR" id="PIRSR006769-1"/>
    </source>
</evidence>
<evidence type="ECO:0000256" key="12">
    <source>
        <dbReference type="ARBA" id="ARBA00023268"/>
    </source>
</evidence>
<feature type="binding site" evidence="17">
    <location>
        <position position="186"/>
    </location>
    <ligand>
        <name>NADP(+)</name>
        <dbReference type="ChEBI" id="CHEBI:58349"/>
    </ligand>
</feature>
<keyword evidence="11 15" id="KW-0560">Oxidoreductase</keyword>
<dbReference type="Gene3D" id="3.40.140.10">
    <property type="entry name" value="Cytidine Deaminase, domain 2"/>
    <property type="match status" value="1"/>
</dbReference>
<evidence type="ECO:0000256" key="11">
    <source>
        <dbReference type="ARBA" id="ARBA00023002"/>
    </source>
</evidence>
<dbReference type="FunFam" id="3.40.140.10:FF:000025">
    <property type="entry name" value="Riboflavin biosynthesis protein RibD"/>
    <property type="match status" value="1"/>
</dbReference>
<keyword evidence="8 15" id="KW-0378">Hydrolase</keyword>
<comment type="function">
    <text evidence="1 15">Converts 2,5-diamino-6-(ribosylamino)-4(3h)-pyrimidinone 5'-phosphate into 5-amino-6-(ribosylamino)-2,4(1h,3h)-pyrimidinedione 5'-phosphate.</text>
</comment>
<dbReference type="Proteomes" id="UP000070160">
    <property type="component" value="Unassembled WGS sequence"/>
</dbReference>
<dbReference type="GO" id="GO:0050661">
    <property type="term" value="F:NADP binding"/>
    <property type="evidence" value="ECO:0007669"/>
    <property type="project" value="InterPro"/>
</dbReference>
<dbReference type="GO" id="GO:0008835">
    <property type="term" value="F:diaminohydroxyphosphoribosylaminopyrimidine deaminase activity"/>
    <property type="evidence" value="ECO:0007669"/>
    <property type="project" value="UniProtKB-EC"/>
</dbReference>
<evidence type="ECO:0000256" key="9">
    <source>
        <dbReference type="ARBA" id="ARBA00022833"/>
    </source>
</evidence>
<dbReference type="InterPro" id="IPR002125">
    <property type="entry name" value="CMP_dCMP_dom"/>
</dbReference>
<feature type="binding site" evidence="17">
    <location>
        <position position="184"/>
    </location>
    <ligand>
        <name>substrate</name>
    </ligand>
</feature>
<evidence type="ECO:0000256" key="3">
    <source>
        <dbReference type="ARBA" id="ARBA00004910"/>
    </source>
</evidence>
<evidence type="ECO:0000256" key="2">
    <source>
        <dbReference type="ARBA" id="ARBA00004882"/>
    </source>
</evidence>
<dbReference type="CDD" id="cd01284">
    <property type="entry name" value="Riboflavin_deaminase-reductase"/>
    <property type="match status" value="1"/>
</dbReference>
<dbReference type="PROSITE" id="PS51747">
    <property type="entry name" value="CYT_DCMP_DEAMINASES_2"/>
    <property type="match status" value="1"/>
</dbReference>
<dbReference type="InterPro" id="IPR004794">
    <property type="entry name" value="Eubact_RibD"/>
</dbReference>
<comment type="caution">
    <text evidence="20">The sequence shown here is derived from an EMBL/GenBank/DDBJ whole genome shotgun (WGS) entry which is preliminary data.</text>
</comment>
<name>A0A134CKJ4_9FIRM</name>
<sequence length="394" mass="42865">MVFFICLKVVLGEDEAVEDVEYMKKALQLAALARGYTTPNPVVGCVIVKDGKIVGTGYHQKAGTPHAEVWALEEAGDAAAGATVYVTLEPCAHYGRTPPCARTLVKHEVSKVVIAMLDPNPLVAGKGAAILRQAGIAVEVGLLSQEAAYLNEVFIKNMLTQMPFIAIKLAQSLDGCIATKTGHSQWITNTWSRQQGHYLRSIYDGIVVGINTVLADNPLLTCRIKREGGKAPHQPVRIILDSQGRTPCTSLVVTDKTAQTIIVTTQRCAQERREALEKAGVRVLVAPMQDGKRVDLAKALTLLYQEGIRSLLVEGGSTIHGSFFDAQLFDKVHVFLGNSVIGGTQALHAVAGEGVMNLSECVPLVYQSVEIHDNNVYIQAYNQRREADYVHWNR</sequence>
<dbReference type="InterPro" id="IPR050765">
    <property type="entry name" value="Riboflavin_Biosynth_HTPR"/>
</dbReference>
<keyword evidence="6 15" id="KW-0686">Riboflavin biosynthesis</keyword>
<gene>
    <name evidence="20" type="ORF">HMPREF3182_00377</name>
</gene>
<dbReference type="PROSITE" id="PS00903">
    <property type="entry name" value="CYT_DCMP_DEAMINASES_1"/>
    <property type="match status" value="1"/>
</dbReference>
<feature type="binding site" evidence="17">
    <location>
        <position position="212"/>
    </location>
    <ligand>
        <name>NADP(+)</name>
        <dbReference type="ChEBI" id="CHEBI:58349"/>
    </ligand>
</feature>
<evidence type="ECO:0000256" key="18">
    <source>
        <dbReference type="PIRSR" id="PIRSR006769-3"/>
    </source>
</evidence>
<accession>A0A134CKJ4</accession>
<protein>
    <recommendedName>
        <fullName evidence="15">Riboflavin biosynthesis protein RibD</fullName>
    </recommendedName>
    <domain>
        <recommendedName>
            <fullName evidence="15">Diaminohydroxyphosphoribosylaminopyrimidine deaminase</fullName>
            <shortName evidence="15">DRAP deaminase</shortName>
            <ecNumber evidence="15">3.5.4.26</ecNumber>
        </recommendedName>
        <alternativeName>
            <fullName evidence="15">Riboflavin-specific deaminase</fullName>
        </alternativeName>
    </domain>
    <domain>
        <recommendedName>
            <fullName evidence="15">5-amino-6-(5-phosphoribosylamino)uracil reductase</fullName>
            <ecNumber evidence="15">1.1.1.193</ecNumber>
        </recommendedName>
        <alternativeName>
            <fullName evidence="15">HTP reductase</fullName>
        </alternativeName>
    </domain>
</protein>
<dbReference type="NCBIfam" id="TIGR00326">
    <property type="entry name" value="eubact_ribD"/>
    <property type="match status" value="1"/>
</dbReference>
<comment type="pathway">
    <text evidence="2 15">Cofactor biosynthesis; riboflavin biosynthesis; 5-amino-6-(D-ribitylamino)uracil from GTP: step 2/4.</text>
</comment>
<keyword evidence="7 15" id="KW-0479">Metal-binding</keyword>
<feature type="binding site" evidence="18">
    <location>
        <position position="100"/>
    </location>
    <ligand>
        <name>Zn(2+)</name>
        <dbReference type="ChEBI" id="CHEBI:29105"/>
        <note>catalytic</note>
    </ligand>
</feature>
<feature type="binding site" evidence="17">
    <location>
        <position position="242"/>
    </location>
    <ligand>
        <name>NADP(+)</name>
        <dbReference type="ChEBI" id="CHEBI:58349"/>
    </ligand>
</feature>
<evidence type="ECO:0000256" key="6">
    <source>
        <dbReference type="ARBA" id="ARBA00022619"/>
    </source>
</evidence>
<feature type="binding site" evidence="17">
    <location>
        <position position="220"/>
    </location>
    <ligand>
        <name>substrate</name>
    </ligand>
</feature>
<evidence type="ECO:0000256" key="7">
    <source>
        <dbReference type="ARBA" id="ARBA00022723"/>
    </source>
</evidence>
<dbReference type="InterPro" id="IPR024072">
    <property type="entry name" value="DHFR-like_dom_sf"/>
</dbReference>
<feature type="binding site" evidence="17">
    <location>
        <position position="170"/>
    </location>
    <ligand>
        <name>NADP(+)</name>
        <dbReference type="ChEBI" id="CHEBI:58349"/>
    </ligand>
</feature>
<comment type="similarity">
    <text evidence="5 15">In the C-terminal section; belongs to the HTP reductase family.</text>
</comment>
<comment type="catalytic activity">
    <reaction evidence="13 15">
        <text>5-amino-6-(5-phospho-D-ribitylamino)uracil + NADP(+) = 5-amino-6-(5-phospho-D-ribosylamino)uracil + NADPH + H(+)</text>
        <dbReference type="Rhea" id="RHEA:17845"/>
        <dbReference type="ChEBI" id="CHEBI:15378"/>
        <dbReference type="ChEBI" id="CHEBI:57783"/>
        <dbReference type="ChEBI" id="CHEBI:58349"/>
        <dbReference type="ChEBI" id="CHEBI:58421"/>
        <dbReference type="ChEBI" id="CHEBI:58453"/>
        <dbReference type="EC" id="1.1.1.193"/>
    </reaction>
</comment>
<dbReference type="InterPro" id="IPR002734">
    <property type="entry name" value="RibDG_C"/>
</dbReference>
<proteinExistence type="inferred from homology"/>
<dbReference type="UniPathway" id="UPA00275">
    <property type="reaction ID" value="UER00401"/>
</dbReference>
<dbReference type="PIRSF" id="PIRSF006769">
    <property type="entry name" value="RibD"/>
    <property type="match status" value="1"/>
</dbReference>
<dbReference type="STRING" id="1588748.HMPREF3182_00377"/>
<reference evidence="21" key="1">
    <citation type="submission" date="2016-01" db="EMBL/GenBank/DDBJ databases">
        <authorList>
            <person name="Mitreva M."/>
            <person name="Pepin K.H."/>
            <person name="Mihindukulasuriya K.A."/>
            <person name="Fulton R."/>
            <person name="Fronick C."/>
            <person name="O'Laughlin M."/>
            <person name="Miner T."/>
            <person name="Herter B."/>
            <person name="Rosa B.A."/>
            <person name="Cordes M."/>
            <person name="Tomlinson C."/>
            <person name="Wollam A."/>
            <person name="Palsikar V.B."/>
            <person name="Mardis E.R."/>
            <person name="Wilson R.K."/>
        </authorList>
    </citation>
    <scope>NUCLEOTIDE SEQUENCE [LARGE SCALE GENOMIC DNA]</scope>
    <source>
        <strain evidence="21">KA00182</strain>
    </source>
</reference>
<feature type="binding site" evidence="17">
    <location>
        <position position="223"/>
    </location>
    <ligand>
        <name>substrate</name>
    </ligand>
</feature>
<feature type="binding site" evidence="17">
    <location>
        <position position="200"/>
    </location>
    <ligand>
        <name>substrate</name>
    </ligand>
</feature>
<evidence type="ECO:0000256" key="14">
    <source>
        <dbReference type="ARBA" id="ARBA00049886"/>
    </source>
</evidence>
<dbReference type="EC" id="3.5.4.26" evidence="15"/>
<dbReference type="Pfam" id="PF00383">
    <property type="entry name" value="dCMP_cyt_deam_1"/>
    <property type="match status" value="1"/>
</dbReference>
<feature type="binding site" evidence="17">
    <location>
        <position position="314"/>
    </location>
    <ligand>
        <name>substrate</name>
    </ligand>
</feature>
<dbReference type="NCBIfam" id="TIGR00227">
    <property type="entry name" value="ribD_Cterm"/>
    <property type="match status" value="1"/>
</dbReference>
<evidence type="ECO:0000256" key="13">
    <source>
        <dbReference type="ARBA" id="ARBA00049861"/>
    </source>
</evidence>
<evidence type="ECO:0000256" key="4">
    <source>
        <dbReference type="ARBA" id="ARBA00005259"/>
    </source>
</evidence>
<evidence type="ECO:0000313" key="21">
    <source>
        <dbReference type="Proteomes" id="UP000070160"/>
    </source>
</evidence>
<evidence type="ECO:0000256" key="15">
    <source>
        <dbReference type="PIRNR" id="PIRNR006769"/>
    </source>
</evidence>
<dbReference type="SUPFAM" id="SSF53927">
    <property type="entry name" value="Cytidine deaminase-like"/>
    <property type="match status" value="1"/>
</dbReference>
<organism evidence="20 21">
    <name type="scientific">Megasphaera hutchinsoni</name>
    <dbReference type="NCBI Taxonomy" id="1588748"/>
    <lineage>
        <taxon>Bacteria</taxon>
        <taxon>Bacillati</taxon>
        <taxon>Bacillota</taxon>
        <taxon>Negativicutes</taxon>
        <taxon>Veillonellales</taxon>
        <taxon>Veillonellaceae</taxon>
        <taxon>Megasphaera</taxon>
    </lineage>
</organism>